<dbReference type="InterPro" id="IPR029001">
    <property type="entry name" value="ITPase-like_fam"/>
</dbReference>
<reference evidence="2 3" key="1">
    <citation type="journal article" date="2016" name="Nat. Commun.">
        <title>Thousands of microbial genomes shed light on interconnected biogeochemical processes in an aquifer system.</title>
        <authorList>
            <person name="Anantharaman K."/>
            <person name="Brown C.T."/>
            <person name="Hug L.A."/>
            <person name="Sharon I."/>
            <person name="Castelle C.J."/>
            <person name="Probst A.J."/>
            <person name="Thomas B.C."/>
            <person name="Singh A."/>
            <person name="Wilkins M.J."/>
            <person name="Karaoz U."/>
            <person name="Brodie E.L."/>
            <person name="Williams K.H."/>
            <person name="Hubbard S.S."/>
            <person name="Banfield J.F."/>
        </authorList>
    </citation>
    <scope>NUCLEOTIDE SEQUENCE [LARGE SCALE GENOMIC DNA]</scope>
</reference>
<keyword evidence="1" id="KW-0378">Hydrolase</keyword>
<gene>
    <name evidence="2" type="ORF">A3H78_06095</name>
</gene>
<accession>A0A1F7JFR7</accession>
<evidence type="ECO:0000313" key="3">
    <source>
        <dbReference type="Proteomes" id="UP000177418"/>
    </source>
</evidence>
<dbReference type="SUPFAM" id="SSF52972">
    <property type="entry name" value="ITPase-like"/>
    <property type="match status" value="1"/>
</dbReference>
<sequence length="203" mass="23585">MKILIGTTNKGKQQDYKKILSAKIKSPISVIFPQDLDIEKSPVENGSTFVENSLIKAKYYFEKSGLPTIADDGGIEIPILNNEPGVLSRRWPGHEATDDELIKFTIQNLKEYPNREQRRALLTVWITYYDGKDTIVENESIDGYISNQININYIKGYPYRALFIVNGVDKYYDELSDKEHAIYNHRRKALIRLWKKIHLKYNI</sequence>
<dbReference type="EMBL" id="MGAV01000015">
    <property type="protein sequence ID" value="OGK54445.1"/>
    <property type="molecule type" value="Genomic_DNA"/>
</dbReference>
<dbReference type="Pfam" id="PF01725">
    <property type="entry name" value="Ham1p_like"/>
    <property type="match status" value="1"/>
</dbReference>
<organism evidence="2 3">
    <name type="scientific">Candidatus Roizmanbacteria bacterium RIFCSPLOWO2_02_FULL_36_11</name>
    <dbReference type="NCBI Taxonomy" id="1802071"/>
    <lineage>
        <taxon>Bacteria</taxon>
        <taxon>Candidatus Roizmaniibacteriota</taxon>
    </lineage>
</organism>
<comment type="caution">
    <text evidence="2">The sequence shown here is derived from an EMBL/GenBank/DDBJ whole genome shotgun (WGS) entry which is preliminary data.</text>
</comment>
<evidence type="ECO:0000256" key="1">
    <source>
        <dbReference type="ARBA" id="ARBA00022801"/>
    </source>
</evidence>
<dbReference type="GO" id="GO:0047429">
    <property type="term" value="F:nucleoside triphosphate diphosphatase activity"/>
    <property type="evidence" value="ECO:0007669"/>
    <property type="project" value="InterPro"/>
</dbReference>
<dbReference type="Gene3D" id="3.90.950.10">
    <property type="match status" value="1"/>
</dbReference>
<proteinExistence type="predicted"/>
<evidence type="ECO:0008006" key="4">
    <source>
        <dbReference type="Google" id="ProtNLM"/>
    </source>
</evidence>
<dbReference type="InterPro" id="IPR002637">
    <property type="entry name" value="RdgB/HAM1"/>
</dbReference>
<name>A0A1F7JFR7_9BACT</name>
<dbReference type="Proteomes" id="UP000177418">
    <property type="component" value="Unassembled WGS sequence"/>
</dbReference>
<protein>
    <recommendedName>
        <fullName evidence="4">Non-canonical purine NTP pyrophosphatase</fullName>
    </recommendedName>
</protein>
<evidence type="ECO:0000313" key="2">
    <source>
        <dbReference type="EMBL" id="OGK54445.1"/>
    </source>
</evidence>
<dbReference type="GO" id="GO:0009143">
    <property type="term" value="P:nucleoside triphosphate catabolic process"/>
    <property type="evidence" value="ECO:0007669"/>
    <property type="project" value="InterPro"/>
</dbReference>
<dbReference type="AlphaFoldDB" id="A0A1F7JFR7"/>